<sequence length="210" mass="23303">MNLIEEEANALLNYTSFVMNSDYSFNFTFIIIIVSSPGKYYKSSEPVISAQEQETQTALYGELVAARQKHANTMDVPPAILATNKILVDMAKMRRIWGCSLKTDLFSSTELQEEQKKSLVLENKANSLSPSVAITYSFFQDKKMSLKDTAEKRTLPLAAVGMHLSQAVKAGYPVDTERAGLTPEIQKIIADVIRNPPINSGDNHDPCLQP</sequence>
<comment type="caution">
    <text evidence="2">The sequence shown here is derived from an EMBL/GenBank/DDBJ whole genome shotgun (WGS) entry which is preliminary data.</text>
</comment>
<evidence type="ECO:0000313" key="3">
    <source>
        <dbReference type="Proteomes" id="UP000242450"/>
    </source>
</evidence>
<keyword evidence="3" id="KW-1185">Reference proteome</keyword>
<dbReference type="SMART" id="SM00341">
    <property type="entry name" value="HRDC"/>
    <property type="match status" value="1"/>
</dbReference>
<dbReference type="InterPro" id="IPR002121">
    <property type="entry name" value="HRDC_dom"/>
</dbReference>
<name>A0A212C2M5_CEREH</name>
<dbReference type="Gene3D" id="1.10.150.80">
    <property type="entry name" value="HRDC domain"/>
    <property type="match status" value="1"/>
</dbReference>
<dbReference type="InterPro" id="IPR029491">
    <property type="entry name" value="Helicase_HTH"/>
</dbReference>
<dbReference type="InterPro" id="IPR044876">
    <property type="entry name" value="HRDC_dom_sf"/>
</dbReference>
<organism evidence="2 3">
    <name type="scientific">Cervus elaphus hippelaphus</name>
    <name type="common">European red deer</name>
    <dbReference type="NCBI Taxonomy" id="46360"/>
    <lineage>
        <taxon>Eukaryota</taxon>
        <taxon>Metazoa</taxon>
        <taxon>Chordata</taxon>
        <taxon>Craniata</taxon>
        <taxon>Vertebrata</taxon>
        <taxon>Euteleostomi</taxon>
        <taxon>Mammalia</taxon>
        <taxon>Eutheria</taxon>
        <taxon>Laurasiatheria</taxon>
        <taxon>Artiodactyla</taxon>
        <taxon>Ruminantia</taxon>
        <taxon>Pecora</taxon>
        <taxon>Cervidae</taxon>
        <taxon>Cervinae</taxon>
        <taxon>Cervus</taxon>
    </lineage>
</organism>
<dbReference type="Pfam" id="PF14493">
    <property type="entry name" value="HTH_40"/>
    <property type="match status" value="1"/>
</dbReference>
<proteinExistence type="predicted"/>
<accession>A0A212C2M5</accession>
<dbReference type="SUPFAM" id="SSF47819">
    <property type="entry name" value="HRDC-like"/>
    <property type="match status" value="1"/>
</dbReference>
<dbReference type="GO" id="GO:0000166">
    <property type="term" value="F:nucleotide binding"/>
    <property type="evidence" value="ECO:0007669"/>
    <property type="project" value="InterPro"/>
</dbReference>
<feature type="domain" description="HRDC" evidence="1">
    <location>
        <begin position="53"/>
        <end position="133"/>
    </location>
</feature>
<dbReference type="AlphaFoldDB" id="A0A212C2M5"/>
<protein>
    <submittedName>
        <fullName evidence="2">WRN</fullName>
    </submittedName>
</protein>
<evidence type="ECO:0000259" key="1">
    <source>
        <dbReference type="SMART" id="SM00341"/>
    </source>
</evidence>
<dbReference type="InterPro" id="IPR010997">
    <property type="entry name" value="HRDC-like_sf"/>
</dbReference>
<gene>
    <name evidence="2" type="ORF">Celaphus_00019312</name>
</gene>
<evidence type="ECO:0000313" key="2">
    <source>
        <dbReference type="EMBL" id="OWK00220.1"/>
    </source>
</evidence>
<dbReference type="GO" id="GO:0003676">
    <property type="term" value="F:nucleic acid binding"/>
    <property type="evidence" value="ECO:0007669"/>
    <property type="project" value="InterPro"/>
</dbReference>
<dbReference type="Proteomes" id="UP000242450">
    <property type="component" value="Chromosome 32"/>
</dbReference>
<reference evidence="2 3" key="1">
    <citation type="journal article" date="2018" name="Mol. Genet. Genomics">
        <title>The red deer Cervus elaphus genome CerEla1.0: sequencing, annotating, genes, and chromosomes.</title>
        <authorList>
            <person name="Bana N.A."/>
            <person name="Nyiri A."/>
            <person name="Nagy J."/>
            <person name="Frank K."/>
            <person name="Nagy T."/>
            <person name="Steger V."/>
            <person name="Schiller M."/>
            <person name="Lakatos P."/>
            <person name="Sugar L."/>
            <person name="Horn P."/>
            <person name="Barta E."/>
            <person name="Orosz L."/>
        </authorList>
    </citation>
    <scope>NUCLEOTIDE SEQUENCE [LARGE SCALE GENOMIC DNA]</scope>
    <source>
        <strain evidence="2">Hungarian</strain>
    </source>
</reference>
<dbReference type="OrthoDB" id="10261556at2759"/>
<dbReference type="EMBL" id="MKHE01000032">
    <property type="protein sequence ID" value="OWK00220.1"/>
    <property type="molecule type" value="Genomic_DNA"/>
</dbReference>